<name>A0ABU0M3X9_9HYPH</name>
<evidence type="ECO:0000313" key="2">
    <source>
        <dbReference type="EMBL" id="MDQ0515663.1"/>
    </source>
</evidence>
<evidence type="ECO:0000313" key="3">
    <source>
        <dbReference type="Proteomes" id="UP001223743"/>
    </source>
</evidence>
<keyword evidence="2" id="KW-0808">Transferase</keyword>
<dbReference type="GO" id="GO:0016301">
    <property type="term" value="F:kinase activity"/>
    <property type="evidence" value="ECO:0007669"/>
    <property type="project" value="UniProtKB-KW"/>
</dbReference>
<dbReference type="InterPro" id="IPR011009">
    <property type="entry name" value="Kinase-like_dom_sf"/>
</dbReference>
<keyword evidence="3" id="KW-1185">Reference proteome</keyword>
<dbReference type="InterPro" id="IPR002575">
    <property type="entry name" value="Aminoglycoside_PTrfase"/>
</dbReference>
<evidence type="ECO:0000259" key="1">
    <source>
        <dbReference type="Pfam" id="PF01636"/>
    </source>
</evidence>
<sequence>MQGHEDGAASSGAGDDVEAFEPRARRLVVGLGLAREDEIRGAEPLAGGVASDIGVVDLGDRKVCVKFALAKLKVAAEWRAPVRRGRAEYAWLAFAGSVVPDAVPRLFGWSEAENGFAMDYVGGDGVRLWKACLLAGSPPAGEAEAVGDRLGRIHAASTRPGFDDAPFRNADDFRALRIEPYLLFAAGRHPDLAKTLATLAGGLDLARTVLVHGDISPKNILLAPTGPILLDAECATMGDAAFDVAFCLNHLVLKAVHVRPMRAPLLASAAEFWRSYAAHVDFEDVDTLERRIAALLPALMLARIDGKSPVEYLSEPERRTVRAIAAALIPSPPHRLDDLLTRIGTDLDHHG</sequence>
<dbReference type="Gene3D" id="3.30.200.20">
    <property type="entry name" value="Phosphorylase Kinase, domain 1"/>
    <property type="match status" value="1"/>
</dbReference>
<reference evidence="2 3" key="1">
    <citation type="submission" date="2023-07" db="EMBL/GenBank/DDBJ databases">
        <title>Genomic Encyclopedia of Type Strains, Phase IV (KMG-IV): sequencing the most valuable type-strain genomes for metagenomic binning, comparative biology and taxonomic classification.</title>
        <authorList>
            <person name="Goeker M."/>
        </authorList>
    </citation>
    <scope>NUCLEOTIDE SEQUENCE [LARGE SCALE GENOMIC DNA]</scope>
    <source>
        <strain evidence="2 3">B1-1</strain>
    </source>
</reference>
<gene>
    <name evidence="2" type="ORF">QO015_001276</name>
</gene>
<dbReference type="Pfam" id="PF01636">
    <property type="entry name" value="APH"/>
    <property type="match status" value="1"/>
</dbReference>
<dbReference type="Gene3D" id="3.90.1200.10">
    <property type="match status" value="1"/>
</dbReference>
<feature type="domain" description="Aminoglycoside phosphotransferase" evidence="1">
    <location>
        <begin position="43"/>
        <end position="251"/>
    </location>
</feature>
<keyword evidence="2" id="KW-0418">Kinase</keyword>
<dbReference type="InterPro" id="IPR008266">
    <property type="entry name" value="Tyr_kinase_AS"/>
</dbReference>
<accession>A0ABU0M3X9</accession>
<dbReference type="SUPFAM" id="SSF56112">
    <property type="entry name" value="Protein kinase-like (PK-like)"/>
    <property type="match status" value="1"/>
</dbReference>
<dbReference type="RefSeq" id="WP_266280716.1">
    <property type="nucleotide sequence ID" value="NZ_JAPKNF010000001.1"/>
</dbReference>
<protein>
    <submittedName>
        <fullName evidence="2">Aminoglycoside phosphotransferase (APT) family kinase protein</fullName>
    </submittedName>
</protein>
<comment type="caution">
    <text evidence="2">The sequence shown here is derived from an EMBL/GenBank/DDBJ whole genome shotgun (WGS) entry which is preliminary data.</text>
</comment>
<proteinExistence type="predicted"/>
<dbReference type="EMBL" id="JAUSWJ010000001">
    <property type="protein sequence ID" value="MDQ0515663.1"/>
    <property type="molecule type" value="Genomic_DNA"/>
</dbReference>
<organism evidence="2 3">
    <name type="scientific">Kaistia geumhonensis</name>
    <dbReference type="NCBI Taxonomy" id="410839"/>
    <lineage>
        <taxon>Bacteria</taxon>
        <taxon>Pseudomonadati</taxon>
        <taxon>Pseudomonadota</taxon>
        <taxon>Alphaproteobacteria</taxon>
        <taxon>Hyphomicrobiales</taxon>
        <taxon>Kaistiaceae</taxon>
        <taxon>Kaistia</taxon>
    </lineage>
</organism>
<dbReference type="Proteomes" id="UP001223743">
    <property type="component" value="Unassembled WGS sequence"/>
</dbReference>
<dbReference type="PROSITE" id="PS00109">
    <property type="entry name" value="PROTEIN_KINASE_TYR"/>
    <property type="match status" value="1"/>
</dbReference>